<dbReference type="InterPro" id="IPR000620">
    <property type="entry name" value="EamA_dom"/>
</dbReference>
<feature type="transmembrane region" description="Helical" evidence="6">
    <location>
        <begin position="71"/>
        <end position="91"/>
    </location>
</feature>
<comment type="similarity">
    <text evidence="2">Belongs to the EamA transporter family.</text>
</comment>
<dbReference type="PANTHER" id="PTHR32322">
    <property type="entry name" value="INNER MEMBRANE TRANSPORTER"/>
    <property type="match status" value="1"/>
</dbReference>
<evidence type="ECO:0000313" key="9">
    <source>
        <dbReference type="Proteomes" id="UP000265750"/>
    </source>
</evidence>
<dbReference type="RefSeq" id="WP_119541123.1">
    <property type="nucleotide sequence ID" value="NZ_QYRN01000009.1"/>
</dbReference>
<comment type="caution">
    <text evidence="8">The sequence shown here is derived from an EMBL/GenBank/DDBJ whole genome shotgun (WGS) entry which is preliminary data.</text>
</comment>
<feature type="transmembrane region" description="Helical" evidence="6">
    <location>
        <begin position="187"/>
        <end position="207"/>
    </location>
</feature>
<dbReference type="SUPFAM" id="SSF103481">
    <property type="entry name" value="Multidrug resistance efflux transporter EmrE"/>
    <property type="match status" value="2"/>
</dbReference>
<reference evidence="9" key="1">
    <citation type="submission" date="2018-09" db="EMBL/GenBank/DDBJ databases">
        <authorList>
            <person name="Tuo L."/>
        </authorList>
    </citation>
    <scope>NUCLEOTIDE SEQUENCE [LARGE SCALE GENOMIC DNA]</scope>
    <source>
        <strain evidence="9">M2BS4Y-1</strain>
    </source>
</reference>
<evidence type="ECO:0000256" key="6">
    <source>
        <dbReference type="SAM" id="Phobius"/>
    </source>
</evidence>
<proteinExistence type="inferred from homology"/>
<dbReference type="AlphaFoldDB" id="A0A3A1WIT6"/>
<keyword evidence="9" id="KW-1185">Reference proteome</keyword>
<name>A0A3A1WIT6_9HYPH</name>
<sequence length="301" mass="32166">MVQRLAHPYVLLLLTALIWGANAVAGKLAIGHISPMTLTLLRWVGAVVVLFPFARPHLAREARTLRRYAPYFVGLGLLGFTCFNALFYVALMHTSAINAMIIQASMPLVVFVGMFLAFHVRVTGLQVVGFGLTLAGVLLVASHGAPETILSLDLNRGDALIALAVLIFGIYTILLSRKPRVHWLSSIFLLSLGGVIGAVPLMAWELWSGGFAAPDAQGLAVLAFTIVFPSILSQAFYLRGVEAIGANRANIFVNTVPVFGAILAILVLREPFHLHHLAALALVLGGVALAERGRSPVAKPA</sequence>
<feature type="transmembrane region" description="Helical" evidence="6">
    <location>
        <begin position="125"/>
        <end position="145"/>
    </location>
</feature>
<dbReference type="Pfam" id="PF00892">
    <property type="entry name" value="EamA"/>
    <property type="match status" value="2"/>
</dbReference>
<dbReference type="EMBL" id="QYRN01000009">
    <property type="protein sequence ID" value="RIX98733.1"/>
    <property type="molecule type" value="Genomic_DNA"/>
</dbReference>
<feature type="transmembrane region" description="Helical" evidence="6">
    <location>
        <begin position="97"/>
        <end position="118"/>
    </location>
</feature>
<keyword evidence="3 6" id="KW-0812">Transmembrane</keyword>
<protein>
    <submittedName>
        <fullName evidence="8">DMT family transporter</fullName>
    </submittedName>
</protein>
<gene>
    <name evidence="8" type="ORF">D3218_16235</name>
</gene>
<feature type="transmembrane region" description="Helical" evidence="6">
    <location>
        <begin position="250"/>
        <end position="268"/>
    </location>
</feature>
<keyword evidence="5 6" id="KW-0472">Membrane</keyword>
<organism evidence="8 9">
    <name type="scientific">Aureimonas flava</name>
    <dbReference type="NCBI Taxonomy" id="2320271"/>
    <lineage>
        <taxon>Bacteria</taxon>
        <taxon>Pseudomonadati</taxon>
        <taxon>Pseudomonadota</taxon>
        <taxon>Alphaproteobacteria</taxon>
        <taxon>Hyphomicrobiales</taxon>
        <taxon>Aurantimonadaceae</taxon>
        <taxon>Aureimonas</taxon>
    </lineage>
</organism>
<evidence type="ECO:0000313" key="8">
    <source>
        <dbReference type="EMBL" id="RIX98733.1"/>
    </source>
</evidence>
<dbReference type="InterPro" id="IPR037185">
    <property type="entry name" value="EmrE-like"/>
</dbReference>
<feature type="transmembrane region" description="Helical" evidence="6">
    <location>
        <begin position="274"/>
        <end position="290"/>
    </location>
</feature>
<feature type="transmembrane region" description="Helical" evidence="6">
    <location>
        <begin position="33"/>
        <end position="51"/>
    </location>
</feature>
<evidence type="ECO:0000256" key="5">
    <source>
        <dbReference type="ARBA" id="ARBA00023136"/>
    </source>
</evidence>
<feature type="transmembrane region" description="Helical" evidence="6">
    <location>
        <begin position="219"/>
        <end position="238"/>
    </location>
</feature>
<evidence type="ECO:0000256" key="2">
    <source>
        <dbReference type="ARBA" id="ARBA00007362"/>
    </source>
</evidence>
<dbReference type="InterPro" id="IPR050638">
    <property type="entry name" value="AA-Vitamin_Transporters"/>
</dbReference>
<dbReference type="OrthoDB" id="9806889at2"/>
<evidence type="ECO:0000256" key="3">
    <source>
        <dbReference type="ARBA" id="ARBA00022692"/>
    </source>
</evidence>
<comment type="subcellular location">
    <subcellularLocation>
        <location evidence="1">Membrane</location>
        <topology evidence="1">Multi-pass membrane protein</topology>
    </subcellularLocation>
</comment>
<keyword evidence="4 6" id="KW-1133">Transmembrane helix</keyword>
<evidence type="ECO:0000256" key="1">
    <source>
        <dbReference type="ARBA" id="ARBA00004141"/>
    </source>
</evidence>
<feature type="domain" description="EamA" evidence="7">
    <location>
        <begin position="9"/>
        <end position="141"/>
    </location>
</feature>
<feature type="domain" description="EamA" evidence="7">
    <location>
        <begin position="156"/>
        <end position="289"/>
    </location>
</feature>
<accession>A0A3A1WIT6</accession>
<dbReference type="GO" id="GO:0016020">
    <property type="term" value="C:membrane"/>
    <property type="evidence" value="ECO:0007669"/>
    <property type="project" value="UniProtKB-SubCell"/>
</dbReference>
<feature type="transmembrane region" description="Helical" evidence="6">
    <location>
        <begin position="157"/>
        <end position="175"/>
    </location>
</feature>
<evidence type="ECO:0000259" key="7">
    <source>
        <dbReference type="Pfam" id="PF00892"/>
    </source>
</evidence>
<evidence type="ECO:0000256" key="4">
    <source>
        <dbReference type="ARBA" id="ARBA00022989"/>
    </source>
</evidence>
<dbReference type="Proteomes" id="UP000265750">
    <property type="component" value="Unassembled WGS sequence"/>
</dbReference>
<dbReference type="PANTHER" id="PTHR32322:SF2">
    <property type="entry name" value="EAMA DOMAIN-CONTAINING PROTEIN"/>
    <property type="match status" value="1"/>
</dbReference>